<dbReference type="SMART" id="SM00448">
    <property type="entry name" value="REC"/>
    <property type="match status" value="1"/>
</dbReference>
<name>A0A895Y8X8_9ACTN</name>
<evidence type="ECO:0000256" key="4">
    <source>
        <dbReference type="ARBA" id="ARBA00023163"/>
    </source>
</evidence>
<dbReference type="InterPro" id="IPR001789">
    <property type="entry name" value="Sig_transdc_resp-reg_receiver"/>
</dbReference>
<evidence type="ECO:0000313" key="9">
    <source>
        <dbReference type="Proteomes" id="UP000662857"/>
    </source>
</evidence>
<dbReference type="AlphaFoldDB" id="A0A895Y8X8"/>
<feature type="domain" description="HTH luxR-type" evidence="6">
    <location>
        <begin position="142"/>
        <end position="213"/>
    </location>
</feature>
<evidence type="ECO:0000259" key="6">
    <source>
        <dbReference type="PROSITE" id="PS50043"/>
    </source>
</evidence>
<dbReference type="KEGG" id="nhy:JQS43_22230"/>
<keyword evidence="1 5" id="KW-0597">Phosphoprotein</keyword>
<dbReference type="PROSITE" id="PS50043">
    <property type="entry name" value="HTH_LUXR_2"/>
    <property type="match status" value="1"/>
</dbReference>
<evidence type="ECO:0000259" key="7">
    <source>
        <dbReference type="PROSITE" id="PS50110"/>
    </source>
</evidence>
<dbReference type="GO" id="GO:0006355">
    <property type="term" value="P:regulation of DNA-templated transcription"/>
    <property type="evidence" value="ECO:0007669"/>
    <property type="project" value="InterPro"/>
</dbReference>
<dbReference type="InterPro" id="IPR011006">
    <property type="entry name" value="CheY-like_superfamily"/>
</dbReference>
<protein>
    <submittedName>
        <fullName evidence="8">Response regulator transcription factor</fullName>
    </submittedName>
</protein>
<keyword evidence="2" id="KW-0805">Transcription regulation</keyword>
<keyword evidence="9" id="KW-1185">Reference proteome</keyword>
<feature type="modified residue" description="4-aspartylphosphate" evidence="5">
    <location>
        <position position="52"/>
    </location>
</feature>
<evidence type="ECO:0000313" key="8">
    <source>
        <dbReference type="EMBL" id="QSB14204.1"/>
    </source>
</evidence>
<dbReference type="SUPFAM" id="SSF52172">
    <property type="entry name" value="CheY-like"/>
    <property type="match status" value="1"/>
</dbReference>
<dbReference type="PRINTS" id="PR00038">
    <property type="entry name" value="HTHLUXR"/>
</dbReference>
<proteinExistence type="predicted"/>
<evidence type="ECO:0000256" key="2">
    <source>
        <dbReference type="ARBA" id="ARBA00023015"/>
    </source>
</evidence>
<reference evidence="8" key="1">
    <citation type="submission" date="2021-02" db="EMBL/GenBank/DDBJ databases">
        <title>Natrosporangium hydrolyticum gen. nov., sp. nov, a haloalkaliphilic actinobacterium from a soda solonchak soil.</title>
        <authorList>
            <person name="Sorokin D.Y."/>
            <person name="Khijniak T.V."/>
            <person name="Zakharycheva A.P."/>
            <person name="Boueva O.V."/>
            <person name="Ariskina E.V."/>
            <person name="Hahnke R.L."/>
            <person name="Bunk B."/>
            <person name="Sproer C."/>
            <person name="Schumann P."/>
            <person name="Evtushenko L.I."/>
            <person name="Kublanov I.V."/>
        </authorList>
    </citation>
    <scope>NUCLEOTIDE SEQUENCE</scope>
    <source>
        <strain evidence="8">DSM 106523</strain>
    </source>
</reference>
<keyword evidence="4" id="KW-0804">Transcription</keyword>
<dbReference type="PROSITE" id="PS50110">
    <property type="entry name" value="RESPONSE_REGULATORY"/>
    <property type="match status" value="1"/>
</dbReference>
<dbReference type="Gene3D" id="3.40.50.2300">
    <property type="match status" value="1"/>
</dbReference>
<feature type="domain" description="Response regulatory" evidence="7">
    <location>
        <begin position="2"/>
        <end position="122"/>
    </location>
</feature>
<dbReference type="InterPro" id="IPR000792">
    <property type="entry name" value="Tscrpt_reg_LuxR_C"/>
</dbReference>
<organism evidence="8 9">
    <name type="scientific">Natronosporangium hydrolyticum</name>
    <dbReference type="NCBI Taxonomy" id="2811111"/>
    <lineage>
        <taxon>Bacteria</taxon>
        <taxon>Bacillati</taxon>
        <taxon>Actinomycetota</taxon>
        <taxon>Actinomycetes</taxon>
        <taxon>Micromonosporales</taxon>
        <taxon>Micromonosporaceae</taxon>
        <taxon>Natronosporangium</taxon>
    </lineage>
</organism>
<dbReference type="InterPro" id="IPR016032">
    <property type="entry name" value="Sig_transdc_resp-reg_C-effctor"/>
</dbReference>
<dbReference type="GO" id="GO:0000160">
    <property type="term" value="P:phosphorelay signal transduction system"/>
    <property type="evidence" value="ECO:0007669"/>
    <property type="project" value="InterPro"/>
</dbReference>
<dbReference type="InterPro" id="IPR058245">
    <property type="entry name" value="NreC/VraR/RcsB-like_REC"/>
</dbReference>
<evidence type="ECO:0000256" key="5">
    <source>
        <dbReference type="PROSITE-ProRule" id="PRU00169"/>
    </source>
</evidence>
<sequence length="213" mass="22786">MRVVIAEDDALLREGLAALLRAEAIEVVAVTDSAASLEDLVGAHDASLAVVDVRMPPTWTDEGLRAAIEIRRHRPDFPVVVLSAHVEPAAAGQLLADGAGSVGYLLKERVAAVGDFIHAVHRVAGGETILDPEVVSTLMQRRRSPLAALTGRERDVLELVAQGARNGEIAAKLNVSEAAVSKHIRGIFDKLGLHSEDAGHRRVLAVLSYLRER</sequence>
<dbReference type="GO" id="GO:0003677">
    <property type="term" value="F:DNA binding"/>
    <property type="evidence" value="ECO:0007669"/>
    <property type="project" value="UniProtKB-KW"/>
</dbReference>
<dbReference type="PANTHER" id="PTHR43214:SF24">
    <property type="entry name" value="TRANSCRIPTIONAL REGULATORY PROTEIN NARL-RELATED"/>
    <property type="match status" value="1"/>
</dbReference>
<gene>
    <name evidence="8" type="ORF">JQS43_22230</name>
</gene>
<dbReference type="Pfam" id="PF00196">
    <property type="entry name" value="GerE"/>
    <property type="match status" value="1"/>
</dbReference>
<keyword evidence="3" id="KW-0238">DNA-binding</keyword>
<dbReference type="CDD" id="cd06170">
    <property type="entry name" value="LuxR_C_like"/>
    <property type="match status" value="1"/>
</dbReference>
<dbReference type="CDD" id="cd17535">
    <property type="entry name" value="REC_NarL-like"/>
    <property type="match status" value="1"/>
</dbReference>
<dbReference type="InterPro" id="IPR039420">
    <property type="entry name" value="WalR-like"/>
</dbReference>
<dbReference type="PANTHER" id="PTHR43214">
    <property type="entry name" value="TWO-COMPONENT RESPONSE REGULATOR"/>
    <property type="match status" value="1"/>
</dbReference>
<dbReference type="Proteomes" id="UP000662857">
    <property type="component" value="Chromosome"/>
</dbReference>
<dbReference type="RefSeq" id="WP_239676322.1">
    <property type="nucleotide sequence ID" value="NZ_CP070499.1"/>
</dbReference>
<accession>A0A895Y8X8</accession>
<evidence type="ECO:0000256" key="3">
    <source>
        <dbReference type="ARBA" id="ARBA00023125"/>
    </source>
</evidence>
<dbReference type="SUPFAM" id="SSF46894">
    <property type="entry name" value="C-terminal effector domain of the bipartite response regulators"/>
    <property type="match status" value="1"/>
</dbReference>
<dbReference type="Pfam" id="PF00072">
    <property type="entry name" value="Response_reg"/>
    <property type="match status" value="1"/>
</dbReference>
<dbReference type="EMBL" id="CP070499">
    <property type="protein sequence ID" value="QSB14204.1"/>
    <property type="molecule type" value="Genomic_DNA"/>
</dbReference>
<dbReference type="SMART" id="SM00421">
    <property type="entry name" value="HTH_LUXR"/>
    <property type="match status" value="1"/>
</dbReference>
<evidence type="ECO:0000256" key="1">
    <source>
        <dbReference type="ARBA" id="ARBA00022553"/>
    </source>
</evidence>